<sequence length="337" mass="35065">MASRQGEPARRPGMVDVARAAGVSHQTVSRVLNAPDSVRPETRERVRSAIEELGYRRNMAARALVTSSTRTIGVLTTGSHFHGPASTTAAIEDAARSAGYASLVTPVLAHDRGGVEDALDFLVDRGVEGIVAVAPQAWIATSAQRAARRVPMVVVADGLDPGPRIHVVSVDQELGARMAVGHLLATGRRDVAHVAGPADWYDARARRAGWVGALEDAGATAGACLAGPWDPRHGYESVAALAGELPEALFCANDLIALGALAGLRERGVAVPEEVAVVGYDDIAGAEYFSPSLSTVRQPFDELGSLCLDVLLRALAGEAGACHSIAPTLRVRGSSAP</sequence>
<dbReference type="PROSITE" id="PS00356">
    <property type="entry name" value="HTH_LACI_1"/>
    <property type="match status" value="1"/>
</dbReference>
<feature type="domain" description="HTH lacI-type" evidence="4">
    <location>
        <begin position="12"/>
        <end position="66"/>
    </location>
</feature>
<dbReference type="Pfam" id="PF00356">
    <property type="entry name" value="LacI"/>
    <property type="match status" value="1"/>
</dbReference>
<dbReference type="SMART" id="SM00354">
    <property type="entry name" value="HTH_LACI"/>
    <property type="match status" value="1"/>
</dbReference>
<protein>
    <submittedName>
        <fullName evidence="5">Lactose operon repressor</fullName>
    </submittedName>
</protein>
<keyword evidence="6" id="KW-1185">Reference proteome</keyword>
<dbReference type="Pfam" id="PF13377">
    <property type="entry name" value="Peripla_BP_3"/>
    <property type="match status" value="1"/>
</dbReference>
<dbReference type="SUPFAM" id="SSF47413">
    <property type="entry name" value="lambda repressor-like DNA-binding domains"/>
    <property type="match status" value="1"/>
</dbReference>
<organism evidence="5 6">
    <name type="scientific">Actinomyces howellii</name>
    <dbReference type="NCBI Taxonomy" id="52771"/>
    <lineage>
        <taxon>Bacteria</taxon>
        <taxon>Bacillati</taxon>
        <taxon>Actinomycetota</taxon>
        <taxon>Actinomycetes</taxon>
        <taxon>Actinomycetales</taxon>
        <taxon>Actinomycetaceae</taxon>
        <taxon>Actinomyces</taxon>
    </lineage>
</organism>
<dbReference type="Gene3D" id="3.40.50.2300">
    <property type="match status" value="2"/>
</dbReference>
<dbReference type="InterPro" id="IPR000843">
    <property type="entry name" value="HTH_LacI"/>
</dbReference>
<dbReference type="PANTHER" id="PTHR30146:SF109">
    <property type="entry name" value="HTH-TYPE TRANSCRIPTIONAL REGULATOR GALS"/>
    <property type="match status" value="1"/>
</dbReference>
<dbReference type="InterPro" id="IPR010982">
    <property type="entry name" value="Lambda_DNA-bd_dom_sf"/>
</dbReference>
<dbReference type="PROSITE" id="PS50932">
    <property type="entry name" value="HTH_LACI_2"/>
    <property type="match status" value="1"/>
</dbReference>
<evidence type="ECO:0000256" key="3">
    <source>
        <dbReference type="ARBA" id="ARBA00023163"/>
    </source>
</evidence>
<dbReference type="GO" id="GO:0000976">
    <property type="term" value="F:transcription cis-regulatory region binding"/>
    <property type="evidence" value="ECO:0007669"/>
    <property type="project" value="TreeGrafter"/>
</dbReference>
<keyword evidence="1" id="KW-0805">Transcription regulation</keyword>
<dbReference type="GO" id="GO:0003700">
    <property type="term" value="F:DNA-binding transcription factor activity"/>
    <property type="evidence" value="ECO:0007669"/>
    <property type="project" value="TreeGrafter"/>
</dbReference>
<dbReference type="InterPro" id="IPR046335">
    <property type="entry name" value="LacI/GalR-like_sensor"/>
</dbReference>
<keyword evidence="2" id="KW-0238">DNA-binding</keyword>
<proteinExistence type="predicted"/>
<dbReference type="RefSeq" id="WP_232009888.1">
    <property type="nucleotide sequence ID" value="NZ_LR134350.1"/>
</dbReference>
<dbReference type="AlphaFoldDB" id="A0A448HGK4"/>
<evidence type="ECO:0000256" key="2">
    <source>
        <dbReference type="ARBA" id="ARBA00023125"/>
    </source>
</evidence>
<dbReference type="KEGG" id="ahw:NCTC11636_01172"/>
<evidence type="ECO:0000313" key="6">
    <source>
        <dbReference type="Proteomes" id="UP000266895"/>
    </source>
</evidence>
<evidence type="ECO:0000313" key="5">
    <source>
        <dbReference type="EMBL" id="VEG27790.1"/>
    </source>
</evidence>
<dbReference type="CDD" id="cd01392">
    <property type="entry name" value="HTH_LacI"/>
    <property type="match status" value="1"/>
</dbReference>
<gene>
    <name evidence="5" type="primary">lacI_1</name>
    <name evidence="5" type="ORF">NCTC11636_01172</name>
</gene>
<evidence type="ECO:0000259" key="4">
    <source>
        <dbReference type="PROSITE" id="PS50932"/>
    </source>
</evidence>
<name>A0A448HGK4_9ACTO</name>
<dbReference type="SUPFAM" id="SSF53822">
    <property type="entry name" value="Periplasmic binding protein-like I"/>
    <property type="match status" value="1"/>
</dbReference>
<dbReference type="PANTHER" id="PTHR30146">
    <property type="entry name" value="LACI-RELATED TRANSCRIPTIONAL REPRESSOR"/>
    <property type="match status" value="1"/>
</dbReference>
<dbReference type="CDD" id="cd01574">
    <property type="entry name" value="PBP1_LacI"/>
    <property type="match status" value="1"/>
</dbReference>
<evidence type="ECO:0000256" key="1">
    <source>
        <dbReference type="ARBA" id="ARBA00023015"/>
    </source>
</evidence>
<keyword evidence="3" id="KW-0804">Transcription</keyword>
<dbReference type="Proteomes" id="UP000266895">
    <property type="component" value="Chromosome"/>
</dbReference>
<dbReference type="EMBL" id="LR134350">
    <property type="protein sequence ID" value="VEG27790.1"/>
    <property type="molecule type" value="Genomic_DNA"/>
</dbReference>
<dbReference type="InterPro" id="IPR028082">
    <property type="entry name" value="Peripla_BP_I"/>
</dbReference>
<dbReference type="Gene3D" id="1.10.260.40">
    <property type="entry name" value="lambda repressor-like DNA-binding domains"/>
    <property type="match status" value="1"/>
</dbReference>
<reference evidence="5 6" key="1">
    <citation type="submission" date="2018-12" db="EMBL/GenBank/DDBJ databases">
        <authorList>
            <consortium name="Pathogen Informatics"/>
        </authorList>
    </citation>
    <scope>NUCLEOTIDE SEQUENCE [LARGE SCALE GENOMIC DNA]</scope>
    <source>
        <strain evidence="5 6">NCTC11636</strain>
    </source>
</reference>
<accession>A0A448HGK4</accession>